<dbReference type="VEuPathDB" id="CryptoDB:Cvel_23334"/>
<evidence type="ECO:0000256" key="1">
    <source>
        <dbReference type="SAM" id="Coils"/>
    </source>
</evidence>
<feature type="compositionally biased region" description="Basic and acidic residues" evidence="2">
    <location>
        <begin position="137"/>
        <end position="146"/>
    </location>
</feature>
<protein>
    <submittedName>
        <fullName evidence="3">Uncharacterized protein</fullName>
    </submittedName>
</protein>
<evidence type="ECO:0000313" key="3">
    <source>
        <dbReference type="EMBL" id="CEM34098.1"/>
    </source>
</evidence>
<dbReference type="EMBL" id="CDMZ01001537">
    <property type="protein sequence ID" value="CEM34098.1"/>
    <property type="molecule type" value="Genomic_DNA"/>
</dbReference>
<sequence>MIADVRRCHAEIFSNHVLAEDEVPEEVHRILSEEKRKREEGDANEDGQNGSHVCEEAELTLTAKQEFINELNDKMEGLQKTLKNVHGKVMKSLPPGFAGPSASKVAGGGPGSVGHGAGALPGPVSQGGPQVMPGPSEQRERGRLRA</sequence>
<reference evidence="3" key="1">
    <citation type="submission" date="2014-11" db="EMBL/GenBank/DDBJ databases">
        <authorList>
            <person name="Otto D Thomas"/>
            <person name="Naeem Raeece"/>
        </authorList>
    </citation>
    <scope>NUCLEOTIDE SEQUENCE</scope>
</reference>
<feature type="compositionally biased region" description="Gly residues" evidence="2">
    <location>
        <begin position="106"/>
        <end position="119"/>
    </location>
</feature>
<keyword evidence="1" id="KW-0175">Coiled coil</keyword>
<feature type="region of interest" description="Disordered" evidence="2">
    <location>
        <begin position="93"/>
        <end position="146"/>
    </location>
</feature>
<proteinExistence type="predicted"/>
<feature type="compositionally biased region" description="Basic and acidic residues" evidence="2">
    <location>
        <begin position="31"/>
        <end position="41"/>
    </location>
</feature>
<gene>
    <name evidence="3" type="ORF">Cvel_23334</name>
</gene>
<feature type="region of interest" description="Disordered" evidence="2">
    <location>
        <begin position="31"/>
        <end position="52"/>
    </location>
</feature>
<dbReference type="AlphaFoldDB" id="A0A0G4GTJ8"/>
<organism evidence="3">
    <name type="scientific">Chromera velia CCMP2878</name>
    <dbReference type="NCBI Taxonomy" id="1169474"/>
    <lineage>
        <taxon>Eukaryota</taxon>
        <taxon>Sar</taxon>
        <taxon>Alveolata</taxon>
        <taxon>Colpodellida</taxon>
        <taxon>Chromeraceae</taxon>
        <taxon>Chromera</taxon>
    </lineage>
</organism>
<accession>A0A0G4GTJ8</accession>
<name>A0A0G4GTJ8_9ALVE</name>
<evidence type="ECO:0000256" key="2">
    <source>
        <dbReference type="SAM" id="MobiDB-lite"/>
    </source>
</evidence>
<feature type="coiled-coil region" evidence="1">
    <location>
        <begin position="54"/>
        <end position="88"/>
    </location>
</feature>